<sequence>MLSSALGAIADDTRDLGYLATIGWPWQDPSSDDIDDSIVEFPWSGLDGYNALKDYWRPGGAPTETTAEKERRHRRENIENKSYMCPVLGCTAPPHGDAKDHKVHIHMNHGDNNHKAMRRLTDALSRASGKHSCSYS</sequence>
<reference evidence="2 3" key="1">
    <citation type="submission" date="2018-02" db="EMBL/GenBank/DDBJ databases">
        <title>Draft genome sequences of Elsinoe sp., causing black scab on jojoba.</title>
        <authorList>
            <person name="Stodart B."/>
            <person name="Jeffress S."/>
            <person name="Ash G."/>
            <person name="Arun Chinnappa K."/>
        </authorList>
    </citation>
    <scope>NUCLEOTIDE SEQUENCE [LARGE SCALE GENOMIC DNA]</scope>
    <source>
        <strain evidence="2 3">Hillstone_2</strain>
    </source>
</reference>
<organism evidence="2 3">
    <name type="scientific">Elsinoe australis</name>
    <dbReference type="NCBI Taxonomy" id="40998"/>
    <lineage>
        <taxon>Eukaryota</taxon>
        <taxon>Fungi</taxon>
        <taxon>Dikarya</taxon>
        <taxon>Ascomycota</taxon>
        <taxon>Pezizomycotina</taxon>
        <taxon>Dothideomycetes</taxon>
        <taxon>Dothideomycetidae</taxon>
        <taxon>Myriangiales</taxon>
        <taxon>Elsinoaceae</taxon>
        <taxon>Elsinoe</taxon>
    </lineage>
</organism>
<evidence type="ECO:0000313" key="3">
    <source>
        <dbReference type="Proteomes" id="UP000308133"/>
    </source>
</evidence>
<protein>
    <submittedName>
        <fullName evidence="2">Uncharacterized protein</fullName>
    </submittedName>
</protein>
<gene>
    <name evidence="2" type="ORF">C1H76_2210</name>
</gene>
<evidence type="ECO:0000313" key="2">
    <source>
        <dbReference type="EMBL" id="TKX25560.1"/>
    </source>
</evidence>
<proteinExistence type="predicted"/>
<dbReference type="Proteomes" id="UP000308133">
    <property type="component" value="Unassembled WGS sequence"/>
</dbReference>
<dbReference type="EMBL" id="PTQR01000028">
    <property type="protein sequence ID" value="TKX25560.1"/>
    <property type="molecule type" value="Genomic_DNA"/>
</dbReference>
<dbReference type="AlphaFoldDB" id="A0A4U7B841"/>
<evidence type="ECO:0000256" key="1">
    <source>
        <dbReference type="SAM" id="MobiDB-lite"/>
    </source>
</evidence>
<name>A0A4U7B841_9PEZI</name>
<accession>A0A4U7B841</accession>
<comment type="caution">
    <text evidence="2">The sequence shown here is derived from an EMBL/GenBank/DDBJ whole genome shotgun (WGS) entry which is preliminary data.</text>
</comment>
<feature type="region of interest" description="Disordered" evidence="1">
    <location>
        <begin position="57"/>
        <end position="78"/>
    </location>
</feature>